<dbReference type="OrthoDB" id="544199at2759"/>
<dbReference type="RefSeq" id="XP_013906145.1">
    <property type="nucleotide sequence ID" value="XM_014050691.1"/>
</dbReference>
<feature type="compositionally biased region" description="Low complexity" evidence="3">
    <location>
        <begin position="806"/>
        <end position="823"/>
    </location>
</feature>
<evidence type="ECO:0000256" key="2">
    <source>
        <dbReference type="ARBA" id="ARBA00022737"/>
    </source>
</evidence>
<dbReference type="InterPro" id="IPR001054">
    <property type="entry name" value="A/G_cyclase"/>
</dbReference>
<feature type="compositionally biased region" description="Basic and acidic residues" evidence="3">
    <location>
        <begin position="784"/>
        <end position="793"/>
    </location>
</feature>
<dbReference type="STRING" id="145388.A0A0D2NS86"/>
<dbReference type="InterPro" id="IPR001611">
    <property type="entry name" value="Leu-rich_rpt"/>
</dbReference>
<dbReference type="GO" id="GO:0009190">
    <property type="term" value="P:cyclic nucleotide biosynthetic process"/>
    <property type="evidence" value="ECO:0007669"/>
    <property type="project" value="InterPro"/>
</dbReference>
<dbReference type="InterPro" id="IPR050994">
    <property type="entry name" value="At_inactive_RLKs"/>
</dbReference>
<dbReference type="GO" id="GO:0005930">
    <property type="term" value="C:axoneme"/>
    <property type="evidence" value="ECO:0007669"/>
    <property type="project" value="UniProtKB-SubCell"/>
</dbReference>
<dbReference type="GO" id="GO:0035556">
    <property type="term" value="P:intracellular signal transduction"/>
    <property type="evidence" value="ECO:0007669"/>
    <property type="project" value="InterPro"/>
</dbReference>
<comment type="subcellular location">
    <subcellularLocation>
        <location evidence="1">Cytoplasm</location>
        <location evidence="1">Cytoskeleton</location>
        <location evidence="1">Cilium axoneme</location>
    </subcellularLocation>
</comment>
<feature type="compositionally biased region" description="Low complexity" evidence="3">
    <location>
        <begin position="683"/>
        <end position="704"/>
    </location>
</feature>
<dbReference type="Proteomes" id="UP000054498">
    <property type="component" value="Unassembled WGS sequence"/>
</dbReference>
<reference evidence="6 7" key="1">
    <citation type="journal article" date="2013" name="BMC Genomics">
        <title>Reconstruction of the lipid metabolism for the microalga Monoraphidium neglectum from its genome sequence reveals characteristics suitable for biofuel production.</title>
        <authorList>
            <person name="Bogen C."/>
            <person name="Al-Dilaimi A."/>
            <person name="Albersmeier A."/>
            <person name="Wichmann J."/>
            <person name="Grundmann M."/>
            <person name="Rupp O."/>
            <person name="Lauersen K.J."/>
            <person name="Blifernez-Klassen O."/>
            <person name="Kalinowski J."/>
            <person name="Goesmann A."/>
            <person name="Mussgnug J.H."/>
            <person name="Kruse O."/>
        </authorList>
    </citation>
    <scope>NUCLEOTIDE SEQUENCE [LARGE SCALE GENOMIC DNA]</scope>
    <source>
        <strain evidence="6 7">SAG 48.87</strain>
    </source>
</reference>
<proteinExistence type="predicted"/>
<feature type="region of interest" description="Disordered" evidence="3">
    <location>
        <begin position="627"/>
        <end position="655"/>
    </location>
</feature>
<organism evidence="6 7">
    <name type="scientific">Monoraphidium neglectum</name>
    <dbReference type="NCBI Taxonomy" id="145388"/>
    <lineage>
        <taxon>Eukaryota</taxon>
        <taxon>Viridiplantae</taxon>
        <taxon>Chlorophyta</taxon>
        <taxon>core chlorophytes</taxon>
        <taxon>Chlorophyceae</taxon>
        <taxon>CS clade</taxon>
        <taxon>Sphaeropleales</taxon>
        <taxon>Selenastraceae</taxon>
        <taxon>Monoraphidium</taxon>
    </lineage>
</organism>
<dbReference type="InterPro" id="IPR032675">
    <property type="entry name" value="LRR_dom_sf"/>
</dbReference>
<name>A0A0D2NS86_9CHLO</name>
<feature type="domain" description="Guanylate cyclase" evidence="5">
    <location>
        <begin position="1009"/>
        <end position="1257"/>
    </location>
</feature>
<dbReference type="Gene3D" id="3.80.10.10">
    <property type="entry name" value="Ribonuclease Inhibitor"/>
    <property type="match status" value="2"/>
</dbReference>
<keyword evidence="2" id="KW-0677">Repeat</keyword>
<feature type="transmembrane region" description="Helical" evidence="4">
    <location>
        <begin position="487"/>
        <end position="509"/>
    </location>
</feature>
<keyword evidence="4" id="KW-0812">Transmembrane</keyword>
<keyword evidence="4" id="KW-0472">Membrane</keyword>
<evidence type="ECO:0000313" key="7">
    <source>
        <dbReference type="Proteomes" id="UP000054498"/>
    </source>
</evidence>
<dbReference type="EMBL" id="KK100292">
    <property type="protein sequence ID" value="KIZ07126.1"/>
    <property type="molecule type" value="Genomic_DNA"/>
</dbReference>
<dbReference type="GeneID" id="25726948"/>
<dbReference type="InterPro" id="IPR029787">
    <property type="entry name" value="Nucleotide_cyclase"/>
</dbReference>
<keyword evidence="7" id="KW-1185">Reference proteome</keyword>
<dbReference type="Pfam" id="PF00560">
    <property type="entry name" value="LRR_1"/>
    <property type="match status" value="2"/>
</dbReference>
<dbReference type="FunFam" id="3.80.10.10:FF:000383">
    <property type="entry name" value="Leucine-rich repeat receptor protein kinase EMS1"/>
    <property type="match status" value="1"/>
</dbReference>
<dbReference type="SUPFAM" id="SSF52058">
    <property type="entry name" value="L domain-like"/>
    <property type="match status" value="1"/>
</dbReference>
<feature type="region of interest" description="Disordered" evidence="3">
    <location>
        <begin position="672"/>
        <end position="824"/>
    </location>
</feature>
<dbReference type="PANTHER" id="PTHR48010">
    <property type="entry name" value="OS05G0588300 PROTEIN"/>
    <property type="match status" value="1"/>
</dbReference>
<keyword evidence="4" id="KW-1133">Transmembrane helix</keyword>
<dbReference type="SMART" id="SM00044">
    <property type="entry name" value="CYCc"/>
    <property type="match status" value="1"/>
</dbReference>
<feature type="compositionally biased region" description="Polar residues" evidence="3">
    <location>
        <begin position="706"/>
        <end position="729"/>
    </location>
</feature>
<evidence type="ECO:0000256" key="3">
    <source>
        <dbReference type="SAM" id="MobiDB-lite"/>
    </source>
</evidence>
<accession>A0A0D2NS86</accession>
<sequence length="1359" mass="143603">MGITLRADNVNGSLSDPALMDALEQLHACGMAELDVEGNDVGGQLLPRWGRFANLRVLNVANNWLSGTIPSELALLKNLTYLGLGTNFLQGTLGDWVGGLSRLEVLNVGSNLGINSANGSDMDGHLPGIMGTIPPSVANLTRLVELDLQTNSFHGHIPDNICGPGTNLHVLSLRGNRLSGPATSVTRCSELTALDLSANKLTGSLPATANWTKLVSLLMGNNRFGGTLPEEIYLIPILSYLDISSNMLEGTLDDRISLLIYLISFDAGGNRLSGTLTEDMFFLPQLTTLNLAGNRLTGTVQPSLGLAYGLREASFAGNVGLLGQLPDEAGGLPYLRRINLRNTSMSCVPSHVALAARQAGASGSPVVPSRCPSSALLPCFLEFEPYDAPRSDNSHLRCRPLRRKSPEAAAASCSPAIQALLQEQEQAAAAGGADGGELRGEMSEQWELPPAYYQYQGCACLHGYREQWGEGGTVLVCVPDRSLLEPWAWVLVALGGVLFLFMCALVLVASRWVLFRSRWLRDADLRRKRARWGSLKPGARLSVVVTDVEGYSELMKACPSLTRKAVAMHNAVMRKAVHDQAGHIFEQEGDSWAVAFHDAQDAVAFCLQAQQALHKVDWPLGLMSSSSLRGTGQSDDEGLASMTEGSAHSTAGAALHQRGRLRQLLGVGSMGMLLAPGQDDARGNGNRQQQEQQHQQQELQLGHLPSLNSKASREGSTISDVSATDSITNPGARPGSPRSADLASGLRRASRGGSSMSRQESLGAPASRMTSDVMSLSASASSFTEREGNDLVHHSASRTQSGGGAAMPSAASASGAPTGSGWSRRSRASHARFFSMLRAAGSAPQGRLLYGLRVRMGVASGALADEDVHSSAVFRLAKLVCDMANGGQVLLEAASFDLVKDHHEELGAVDHHGYNDRTLVGRAGLRSLWTCCNAYAVAEGVKGSSIVCLDMGEWQVPGVNCADAFGGEDRAPAAAGSVAARTPEPKQSLLGLAHTSSGRLPRSSSIGSGACDQQRLRVYSVLPQPLAERAKVWCGALAVGPGWHQTDRGFFDAPGAAAAVLGPEDALAPPQDAAMPPVTLVFAAVEGAKALARARREADVRALAAVLGTTLLATLEAFPGGYLCRQQEGDLKYMLAFPEASAALQWCLLAQEALMYAPWPPALLSLPGLAEVHAPGDGALLFRGPRLKMGVCEGVPQSVEPDHVGRADYHGASVNQAARFMDVAAHGGQVACEEALTCGIFSVAVRAYHLGTFVFKGGDPTAMVTVTSANLAQRTALTPHDEPKGKGHRVAERVGVADGAVALLPDVLGGKMREAFVGMAGAGWPASEPLGAYEKWLACELARRRLLIGERLPVRFEPA</sequence>
<protein>
    <recommendedName>
        <fullName evidence="5">Guanylate cyclase domain-containing protein</fullName>
    </recommendedName>
</protein>
<evidence type="ECO:0000256" key="1">
    <source>
        <dbReference type="ARBA" id="ARBA00004430"/>
    </source>
</evidence>
<gene>
    <name evidence="6" type="ORF">MNEG_0830</name>
</gene>
<dbReference type="SUPFAM" id="SSF55073">
    <property type="entry name" value="Nucleotide cyclase"/>
    <property type="match status" value="2"/>
</dbReference>
<evidence type="ECO:0000313" key="6">
    <source>
        <dbReference type="EMBL" id="KIZ07126.1"/>
    </source>
</evidence>
<dbReference type="PANTHER" id="PTHR48010:SF58">
    <property type="entry name" value="RECEPTOR PROTEIN KINASE-LIKE PROTEIN ZAR1"/>
    <property type="match status" value="1"/>
</dbReference>
<dbReference type="KEGG" id="mng:MNEG_0830"/>
<feature type="compositionally biased region" description="Low complexity" evidence="3">
    <location>
        <begin position="742"/>
        <end position="758"/>
    </location>
</feature>
<dbReference type="Gene3D" id="3.30.70.1230">
    <property type="entry name" value="Nucleotide cyclase"/>
    <property type="match status" value="2"/>
</dbReference>
<evidence type="ECO:0000259" key="5">
    <source>
        <dbReference type="SMART" id="SM00044"/>
    </source>
</evidence>
<evidence type="ECO:0000256" key="4">
    <source>
        <dbReference type="SAM" id="Phobius"/>
    </source>
</evidence>